<comment type="subcellular location">
    <subcellularLocation>
        <location evidence="1">Membrane</location>
        <topology evidence="1">Multi-pass membrane protein</topology>
    </subcellularLocation>
</comment>
<sequence>MPEIAMFGKYWPGTSPVHRMDPRAKLLLSLVVMANIFVAQSFIGLAVCAAFTAGFFLLAKIPLGKAVRSIAPLAFILVITALLNVFFVQGGTVYFQWWFIQISEAGLVQAAFIAVRLFLLLLSMSLLTLTTATLDITDAFEYLLKPFARIGVPAHELSMIMGIALRFLPQFTTELQTIYRAQISRGATFAASPFRGGLRMLTSLMIPLFTSAFRHAETLSLAMDARCYHGGPGRTRLKPLHYSALDRNAVIVLAAMFAVVFSTNFIPL</sequence>
<dbReference type="CDD" id="cd16914">
    <property type="entry name" value="EcfT"/>
    <property type="match status" value="1"/>
</dbReference>
<name>A0ABN6MES8_9ACTN</name>
<proteinExistence type="predicted"/>
<feature type="transmembrane region" description="Helical" evidence="6">
    <location>
        <begin position="107"/>
        <end position="127"/>
    </location>
</feature>
<keyword evidence="5 6" id="KW-0472">Membrane</keyword>
<evidence type="ECO:0000256" key="5">
    <source>
        <dbReference type="ARBA" id="ARBA00023136"/>
    </source>
</evidence>
<dbReference type="InterPro" id="IPR051611">
    <property type="entry name" value="ECF_transporter_component"/>
</dbReference>
<dbReference type="PANTHER" id="PTHR34857">
    <property type="entry name" value="SLL0384 PROTEIN"/>
    <property type="match status" value="1"/>
</dbReference>
<evidence type="ECO:0000256" key="4">
    <source>
        <dbReference type="ARBA" id="ARBA00022989"/>
    </source>
</evidence>
<keyword evidence="8" id="KW-1185">Reference proteome</keyword>
<evidence type="ECO:0000256" key="2">
    <source>
        <dbReference type="ARBA" id="ARBA00022475"/>
    </source>
</evidence>
<organism evidence="7 8">
    <name type="scientific">Raoultibacter timonensis</name>
    <dbReference type="NCBI Taxonomy" id="1907662"/>
    <lineage>
        <taxon>Bacteria</taxon>
        <taxon>Bacillati</taxon>
        <taxon>Actinomycetota</taxon>
        <taxon>Coriobacteriia</taxon>
        <taxon>Eggerthellales</taxon>
        <taxon>Eggerthellaceae</taxon>
        <taxon>Raoultibacter</taxon>
    </lineage>
</organism>
<evidence type="ECO:0000256" key="1">
    <source>
        <dbReference type="ARBA" id="ARBA00004141"/>
    </source>
</evidence>
<feature type="transmembrane region" description="Helical" evidence="6">
    <location>
        <begin position="26"/>
        <end position="58"/>
    </location>
</feature>
<dbReference type="PANTHER" id="PTHR34857:SF2">
    <property type="entry name" value="SLL0384 PROTEIN"/>
    <property type="match status" value="1"/>
</dbReference>
<protein>
    <submittedName>
        <fullName evidence="7">Energy-coupling factor transporter transmembrane protein EcfT</fullName>
    </submittedName>
</protein>
<evidence type="ECO:0000256" key="6">
    <source>
        <dbReference type="SAM" id="Phobius"/>
    </source>
</evidence>
<keyword evidence="4 6" id="KW-1133">Transmembrane helix</keyword>
<evidence type="ECO:0000256" key="3">
    <source>
        <dbReference type="ARBA" id="ARBA00022692"/>
    </source>
</evidence>
<feature type="transmembrane region" description="Helical" evidence="6">
    <location>
        <begin position="70"/>
        <end position="95"/>
    </location>
</feature>
<reference evidence="7 8" key="1">
    <citation type="submission" date="2022-01" db="EMBL/GenBank/DDBJ databases">
        <title>Novel bile acid biosynthetic pathways are enriched in the microbiome of centenarians.</title>
        <authorList>
            <person name="Sato Y."/>
            <person name="Atarashi K."/>
            <person name="Plichta R.D."/>
            <person name="Arai Y."/>
            <person name="Sasajima S."/>
            <person name="Kearney M.S."/>
            <person name="Suda W."/>
            <person name="Takeshita K."/>
            <person name="Sasaki T."/>
            <person name="Okamoto S."/>
            <person name="Skelly N.A."/>
            <person name="Okamura Y."/>
            <person name="Vlamakis H."/>
            <person name="Li Y."/>
            <person name="Tanoue T."/>
            <person name="Takei H."/>
            <person name="Nittono H."/>
            <person name="Narushima S."/>
            <person name="Irie J."/>
            <person name="Itoh H."/>
            <person name="Moriya K."/>
            <person name="Sugiura Y."/>
            <person name="Suematsu M."/>
            <person name="Moritoki N."/>
            <person name="Shibata S."/>
            <person name="Littman R.D."/>
            <person name="Fischbach A.M."/>
            <person name="Uwamino Y."/>
            <person name="Inoue T."/>
            <person name="Honda A."/>
            <person name="Hattori M."/>
            <person name="Murai T."/>
            <person name="Xavier J.R."/>
            <person name="Hirose N."/>
            <person name="Honda K."/>
        </authorList>
    </citation>
    <scope>NUCLEOTIDE SEQUENCE [LARGE SCALE GENOMIC DNA]</scope>
    <source>
        <strain evidence="7 8">CE91-St30</strain>
    </source>
</reference>
<dbReference type="Pfam" id="PF02361">
    <property type="entry name" value="CbiQ"/>
    <property type="match status" value="1"/>
</dbReference>
<dbReference type="Proteomes" id="UP001320544">
    <property type="component" value="Chromosome"/>
</dbReference>
<accession>A0ABN6MES8</accession>
<dbReference type="EMBL" id="AP025564">
    <property type="protein sequence ID" value="BDE95768.1"/>
    <property type="molecule type" value="Genomic_DNA"/>
</dbReference>
<dbReference type="InterPro" id="IPR003339">
    <property type="entry name" value="ABC/ECF_trnsptr_transmembrane"/>
</dbReference>
<evidence type="ECO:0000313" key="8">
    <source>
        <dbReference type="Proteomes" id="UP001320544"/>
    </source>
</evidence>
<keyword evidence="3 6" id="KW-0812">Transmembrane</keyword>
<gene>
    <name evidence="7" type="primary">ecfT_2</name>
    <name evidence="7" type="ORF">CE91St30_11010</name>
</gene>
<keyword evidence="2" id="KW-1003">Cell membrane</keyword>
<feature type="transmembrane region" description="Helical" evidence="6">
    <location>
        <begin position="244"/>
        <end position="266"/>
    </location>
</feature>
<evidence type="ECO:0000313" key="7">
    <source>
        <dbReference type="EMBL" id="BDE95768.1"/>
    </source>
</evidence>
<dbReference type="RefSeq" id="WP_244412031.1">
    <property type="nucleotide sequence ID" value="NZ_AP025564.1"/>
</dbReference>